<evidence type="ECO:0000256" key="6">
    <source>
        <dbReference type="ARBA" id="ARBA00023136"/>
    </source>
</evidence>
<dbReference type="PANTHER" id="PTHR43744">
    <property type="entry name" value="ABC TRANSPORTER PERMEASE PROTEIN MG189-RELATED-RELATED"/>
    <property type="match status" value="1"/>
</dbReference>
<dbReference type="RefSeq" id="WP_144697516.1">
    <property type="nucleotide sequence ID" value="NZ_VNJJ01000001.1"/>
</dbReference>
<feature type="transmembrane region" description="Helical" evidence="7">
    <location>
        <begin position="183"/>
        <end position="208"/>
    </location>
</feature>
<dbReference type="Proteomes" id="UP000316330">
    <property type="component" value="Unassembled WGS sequence"/>
</dbReference>
<feature type="transmembrane region" description="Helical" evidence="7">
    <location>
        <begin position="107"/>
        <end position="127"/>
    </location>
</feature>
<dbReference type="CDD" id="cd06261">
    <property type="entry name" value="TM_PBP2"/>
    <property type="match status" value="1"/>
</dbReference>
<name>A0A559JWL9_9BACL</name>
<dbReference type="PROSITE" id="PS50928">
    <property type="entry name" value="ABC_TM1"/>
    <property type="match status" value="1"/>
</dbReference>
<evidence type="ECO:0000313" key="10">
    <source>
        <dbReference type="Proteomes" id="UP000316330"/>
    </source>
</evidence>
<accession>A0A559JWL9</accession>
<keyword evidence="3" id="KW-1003">Cell membrane</keyword>
<evidence type="ECO:0000256" key="2">
    <source>
        <dbReference type="ARBA" id="ARBA00022448"/>
    </source>
</evidence>
<feature type="domain" description="ABC transmembrane type-1" evidence="8">
    <location>
        <begin position="72"/>
        <end position="278"/>
    </location>
</feature>
<feature type="transmembrane region" description="Helical" evidence="7">
    <location>
        <begin position="139"/>
        <end position="162"/>
    </location>
</feature>
<dbReference type="EMBL" id="VNJJ01000001">
    <property type="protein sequence ID" value="TVY04227.1"/>
    <property type="molecule type" value="Genomic_DNA"/>
</dbReference>
<dbReference type="AlphaFoldDB" id="A0A559JWL9"/>
<reference evidence="9 10" key="1">
    <citation type="submission" date="2019-07" db="EMBL/GenBank/DDBJ databases">
        <authorList>
            <person name="Kim J."/>
        </authorList>
    </citation>
    <scope>NUCLEOTIDE SEQUENCE [LARGE SCALE GENOMIC DNA]</scope>
    <source>
        <strain evidence="9 10">G13</strain>
    </source>
</reference>
<dbReference type="Gene3D" id="1.10.3720.10">
    <property type="entry name" value="MetI-like"/>
    <property type="match status" value="1"/>
</dbReference>
<evidence type="ECO:0000256" key="1">
    <source>
        <dbReference type="ARBA" id="ARBA00004651"/>
    </source>
</evidence>
<comment type="caution">
    <text evidence="9">The sequence shown here is derived from an EMBL/GenBank/DDBJ whole genome shotgun (WGS) entry which is preliminary data.</text>
</comment>
<comment type="subcellular location">
    <subcellularLocation>
        <location evidence="1 7">Cell membrane</location>
        <topology evidence="1 7">Multi-pass membrane protein</topology>
    </subcellularLocation>
</comment>
<evidence type="ECO:0000256" key="7">
    <source>
        <dbReference type="RuleBase" id="RU363032"/>
    </source>
</evidence>
<sequence length="293" mass="32683">MNREHRIWQWITHIIMVLASIGCLFPFVLLIVSSFTSEHEIIREGYSFWPKSFSLEAYSYLGGKLNEITRAYGVTALITIIGTIVGVAITAMLAYPLSRQDMPYRNLVAFLIFFTLLFNGGLVPTYLIYTQAFEIKNTIWALVVPGLLTNGFNVMLVRSYFASSVPTPVIESASIDGAGEIRTFFSIVIPLSTPILATIGLFQLVLYWNDWFNGMIYITDSKLYSLQNMLNRILTDIQFLASGSLGSNVRTGPMPSETVRMAIAVIGVVPLLIAYPFFQRFFVKGLIVGAVKG</sequence>
<comment type="similarity">
    <text evidence="7">Belongs to the binding-protein-dependent transport system permease family.</text>
</comment>
<dbReference type="PROSITE" id="PS51257">
    <property type="entry name" value="PROKAR_LIPOPROTEIN"/>
    <property type="match status" value="1"/>
</dbReference>
<dbReference type="PANTHER" id="PTHR43744:SF9">
    <property type="entry name" value="POLYGALACTURONAN_RHAMNOGALACTURONAN TRANSPORT SYSTEM PERMEASE PROTEIN YTCP"/>
    <property type="match status" value="1"/>
</dbReference>
<keyword evidence="4 7" id="KW-0812">Transmembrane</keyword>
<dbReference type="SUPFAM" id="SSF161098">
    <property type="entry name" value="MetI-like"/>
    <property type="match status" value="1"/>
</dbReference>
<keyword evidence="10" id="KW-1185">Reference proteome</keyword>
<evidence type="ECO:0000259" key="8">
    <source>
        <dbReference type="PROSITE" id="PS50928"/>
    </source>
</evidence>
<dbReference type="OrthoDB" id="9810086at2"/>
<feature type="transmembrane region" description="Helical" evidence="7">
    <location>
        <begin position="71"/>
        <end position="95"/>
    </location>
</feature>
<dbReference type="GO" id="GO:0055085">
    <property type="term" value="P:transmembrane transport"/>
    <property type="evidence" value="ECO:0007669"/>
    <property type="project" value="InterPro"/>
</dbReference>
<keyword evidence="2 7" id="KW-0813">Transport</keyword>
<dbReference type="InterPro" id="IPR035906">
    <property type="entry name" value="MetI-like_sf"/>
</dbReference>
<organism evidence="9 10">
    <name type="scientific">Cohnella terricola</name>
    <dbReference type="NCBI Taxonomy" id="1289167"/>
    <lineage>
        <taxon>Bacteria</taxon>
        <taxon>Bacillati</taxon>
        <taxon>Bacillota</taxon>
        <taxon>Bacilli</taxon>
        <taxon>Bacillales</taxon>
        <taxon>Paenibacillaceae</taxon>
        <taxon>Cohnella</taxon>
    </lineage>
</organism>
<evidence type="ECO:0000256" key="3">
    <source>
        <dbReference type="ARBA" id="ARBA00022475"/>
    </source>
</evidence>
<protein>
    <submittedName>
        <fullName evidence="9">Carbohydrate ABC transporter permease</fullName>
    </submittedName>
</protein>
<dbReference type="Pfam" id="PF00528">
    <property type="entry name" value="BPD_transp_1"/>
    <property type="match status" value="1"/>
</dbReference>
<keyword evidence="5 7" id="KW-1133">Transmembrane helix</keyword>
<keyword evidence="6 7" id="KW-0472">Membrane</keyword>
<evidence type="ECO:0000256" key="5">
    <source>
        <dbReference type="ARBA" id="ARBA00022989"/>
    </source>
</evidence>
<feature type="transmembrane region" description="Helical" evidence="7">
    <location>
        <begin position="259"/>
        <end position="278"/>
    </location>
</feature>
<feature type="transmembrane region" description="Helical" evidence="7">
    <location>
        <begin position="7"/>
        <end position="32"/>
    </location>
</feature>
<proteinExistence type="inferred from homology"/>
<evidence type="ECO:0000256" key="4">
    <source>
        <dbReference type="ARBA" id="ARBA00022692"/>
    </source>
</evidence>
<dbReference type="InterPro" id="IPR000515">
    <property type="entry name" value="MetI-like"/>
</dbReference>
<dbReference type="GO" id="GO:0005886">
    <property type="term" value="C:plasma membrane"/>
    <property type="evidence" value="ECO:0007669"/>
    <property type="project" value="UniProtKB-SubCell"/>
</dbReference>
<evidence type="ECO:0000313" key="9">
    <source>
        <dbReference type="EMBL" id="TVY04227.1"/>
    </source>
</evidence>
<gene>
    <name evidence="9" type="ORF">FPZ45_01105</name>
</gene>